<organism evidence="9 10">
    <name type="scientific">Nocardioides endophyticus</name>
    <dbReference type="NCBI Taxonomy" id="1353775"/>
    <lineage>
        <taxon>Bacteria</taxon>
        <taxon>Bacillati</taxon>
        <taxon>Actinomycetota</taxon>
        <taxon>Actinomycetes</taxon>
        <taxon>Propionibacteriales</taxon>
        <taxon>Nocardioidaceae</taxon>
        <taxon>Nocardioides</taxon>
    </lineage>
</organism>
<comment type="caution">
    <text evidence="9">The sequence shown here is derived from an EMBL/GenBank/DDBJ whole genome shotgun (WGS) entry which is preliminary data.</text>
</comment>
<protein>
    <recommendedName>
        <fullName evidence="8">Probable membrane transporter protein</fullName>
    </recommendedName>
</protein>
<keyword evidence="5 8" id="KW-0812">Transmembrane</keyword>
<sequence length="260" mass="26716">MNDVSATVLVLLGLAALAAGFVDAVVGGGGLIQLPALLLGLPNAATVQILATNKVAAFSGTTVSAATYYRRIRPDPKTSLPLMLFAFAGSAAGALVASQIPRDAFEPIVLVALIVVGGYVLFKPQLGEATALRFSGHRHTVAAMGTGLAIGFYDGALGPGTGSFFVITLVGLLGYSFLEASAKAKLANWATNLAAILVFAPQGAILWEVAVVMGLCNVVGGYVGARTAVSRGTRFVRIFFIVVVSAFIVRIGGDVFGLWT</sequence>
<feature type="transmembrane region" description="Helical" evidence="8">
    <location>
        <begin position="235"/>
        <end position="259"/>
    </location>
</feature>
<evidence type="ECO:0000313" key="9">
    <source>
        <dbReference type="EMBL" id="GAA4736332.1"/>
    </source>
</evidence>
<evidence type="ECO:0000256" key="8">
    <source>
        <dbReference type="RuleBase" id="RU363041"/>
    </source>
</evidence>
<dbReference type="PANTHER" id="PTHR30269:SF0">
    <property type="entry name" value="MEMBRANE TRANSPORTER PROTEIN YFCA-RELATED"/>
    <property type="match status" value="1"/>
</dbReference>
<evidence type="ECO:0000313" key="10">
    <source>
        <dbReference type="Proteomes" id="UP001499882"/>
    </source>
</evidence>
<keyword evidence="6 8" id="KW-1133">Transmembrane helix</keyword>
<evidence type="ECO:0000256" key="5">
    <source>
        <dbReference type="ARBA" id="ARBA00022692"/>
    </source>
</evidence>
<dbReference type="InterPro" id="IPR052017">
    <property type="entry name" value="TSUP"/>
</dbReference>
<keyword evidence="7 8" id="KW-0472">Membrane</keyword>
<feature type="transmembrane region" description="Helical" evidence="8">
    <location>
        <begin position="80"/>
        <end position="98"/>
    </location>
</feature>
<evidence type="ECO:0000256" key="1">
    <source>
        <dbReference type="ARBA" id="ARBA00004651"/>
    </source>
</evidence>
<comment type="similarity">
    <text evidence="2 8">Belongs to the 4-toluene sulfonate uptake permease (TSUP) (TC 2.A.102) family.</text>
</comment>
<dbReference type="EMBL" id="BAABKN010000013">
    <property type="protein sequence ID" value="GAA4736332.1"/>
    <property type="molecule type" value="Genomic_DNA"/>
</dbReference>
<keyword evidence="3" id="KW-0813">Transport</keyword>
<feature type="transmembrane region" description="Helical" evidence="8">
    <location>
        <begin position="104"/>
        <end position="122"/>
    </location>
</feature>
<dbReference type="InterPro" id="IPR002781">
    <property type="entry name" value="TM_pro_TauE-like"/>
</dbReference>
<evidence type="ECO:0000256" key="7">
    <source>
        <dbReference type="ARBA" id="ARBA00023136"/>
    </source>
</evidence>
<keyword evidence="4 8" id="KW-1003">Cell membrane</keyword>
<feature type="transmembrane region" description="Helical" evidence="8">
    <location>
        <begin position="143"/>
        <end position="173"/>
    </location>
</feature>
<dbReference type="PANTHER" id="PTHR30269">
    <property type="entry name" value="TRANSMEMBRANE PROTEIN YFCA"/>
    <property type="match status" value="1"/>
</dbReference>
<feature type="transmembrane region" description="Helical" evidence="8">
    <location>
        <begin position="48"/>
        <end position="68"/>
    </location>
</feature>
<evidence type="ECO:0000256" key="6">
    <source>
        <dbReference type="ARBA" id="ARBA00022989"/>
    </source>
</evidence>
<dbReference type="Proteomes" id="UP001499882">
    <property type="component" value="Unassembled WGS sequence"/>
</dbReference>
<feature type="transmembrane region" description="Helical" evidence="8">
    <location>
        <begin position="193"/>
        <end position="223"/>
    </location>
</feature>
<evidence type="ECO:0000256" key="4">
    <source>
        <dbReference type="ARBA" id="ARBA00022475"/>
    </source>
</evidence>
<keyword evidence="10" id="KW-1185">Reference proteome</keyword>
<reference evidence="10" key="1">
    <citation type="journal article" date="2019" name="Int. J. Syst. Evol. Microbiol.">
        <title>The Global Catalogue of Microorganisms (GCM) 10K type strain sequencing project: providing services to taxonomists for standard genome sequencing and annotation.</title>
        <authorList>
            <consortium name="The Broad Institute Genomics Platform"/>
            <consortium name="The Broad Institute Genome Sequencing Center for Infectious Disease"/>
            <person name="Wu L."/>
            <person name="Ma J."/>
        </authorList>
    </citation>
    <scope>NUCLEOTIDE SEQUENCE [LARGE SCALE GENOMIC DNA]</scope>
    <source>
        <strain evidence="10">JCM 18532</strain>
    </source>
</reference>
<proteinExistence type="inferred from homology"/>
<gene>
    <name evidence="9" type="ORF">GCM10023350_20220</name>
</gene>
<evidence type="ECO:0000256" key="3">
    <source>
        <dbReference type="ARBA" id="ARBA00022448"/>
    </source>
</evidence>
<name>A0ABP8YRM4_9ACTN</name>
<evidence type="ECO:0000256" key="2">
    <source>
        <dbReference type="ARBA" id="ARBA00009142"/>
    </source>
</evidence>
<dbReference type="RefSeq" id="WP_345526642.1">
    <property type="nucleotide sequence ID" value="NZ_BAABKN010000013.1"/>
</dbReference>
<accession>A0ABP8YRM4</accession>
<dbReference type="Pfam" id="PF01925">
    <property type="entry name" value="TauE"/>
    <property type="match status" value="1"/>
</dbReference>
<comment type="subcellular location">
    <subcellularLocation>
        <location evidence="1 8">Cell membrane</location>
        <topology evidence="1 8">Multi-pass membrane protein</topology>
    </subcellularLocation>
</comment>